<comment type="caution">
    <text evidence="1">The sequence shown here is derived from an EMBL/GenBank/DDBJ whole genome shotgun (WGS) entry which is preliminary data.</text>
</comment>
<dbReference type="EMBL" id="BMAW01028135">
    <property type="protein sequence ID" value="GFU05836.1"/>
    <property type="molecule type" value="Genomic_DNA"/>
</dbReference>
<proteinExistence type="predicted"/>
<protein>
    <submittedName>
        <fullName evidence="1">WRNPLPNID domain-containing protein</fullName>
    </submittedName>
</protein>
<evidence type="ECO:0000313" key="2">
    <source>
        <dbReference type="Proteomes" id="UP000887013"/>
    </source>
</evidence>
<name>A0A8X6Q8E7_NEPPI</name>
<keyword evidence="2" id="KW-1185">Reference proteome</keyword>
<organism evidence="1 2">
    <name type="scientific">Nephila pilipes</name>
    <name type="common">Giant wood spider</name>
    <name type="synonym">Nephila maculata</name>
    <dbReference type="NCBI Taxonomy" id="299642"/>
    <lineage>
        <taxon>Eukaryota</taxon>
        <taxon>Metazoa</taxon>
        <taxon>Ecdysozoa</taxon>
        <taxon>Arthropoda</taxon>
        <taxon>Chelicerata</taxon>
        <taxon>Arachnida</taxon>
        <taxon>Araneae</taxon>
        <taxon>Araneomorphae</taxon>
        <taxon>Entelegynae</taxon>
        <taxon>Araneoidea</taxon>
        <taxon>Nephilidae</taxon>
        <taxon>Nephila</taxon>
    </lineage>
</organism>
<gene>
    <name evidence="1" type="primary">NCL1_46088</name>
    <name evidence="1" type="ORF">NPIL_120081</name>
</gene>
<reference evidence="1" key="1">
    <citation type="submission" date="2020-08" db="EMBL/GenBank/DDBJ databases">
        <title>Multicomponent nature underlies the extraordinary mechanical properties of spider dragline silk.</title>
        <authorList>
            <person name="Kono N."/>
            <person name="Nakamura H."/>
            <person name="Mori M."/>
            <person name="Yoshida Y."/>
            <person name="Ohtoshi R."/>
            <person name="Malay A.D."/>
            <person name="Moran D.A.P."/>
            <person name="Tomita M."/>
            <person name="Numata K."/>
            <person name="Arakawa K."/>
        </authorList>
    </citation>
    <scope>NUCLEOTIDE SEQUENCE</scope>
</reference>
<accession>A0A8X6Q8E7</accession>
<dbReference type="Proteomes" id="UP000887013">
    <property type="component" value="Unassembled WGS sequence"/>
</dbReference>
<dbReference type="OrthoDB" id="9991950at2759"/>
<evidence type="ECO:0000313" key="1">
    <source>
        <dbReference type="EMBL" id="GFU05836.1"/>
    </source>
</evidence>
<dbReference type="AlphaFoldDB" id="A0A8X6Q8E7"/>
<sequence length="69" mass="8384">MYLTDSTINDRFNPEEYNDFKFWREPIMEISLDDLEVDLVERKAETSTSSQFDSFLYWRDPIPELEELL</sequence>